<gene>
    <name evidence="5" type="ORF">ABID43_001597</name>
</gene>
<evidence type="ECO:0000256" key="2">
    <source>
        <dbReference type="ARBA" id="ARBA00023125"/>
    </source>
</evidence>
<evidence type="ECO:0000259" key="4">
    <source>
        <dbReference type="PROSITE" id="PS51063"/>
    </source>
</evidence>
<dbReference type="InterPro" id="IPR012318">
    <property type="entry name" value="HTH_CRP"/>
</dbReference>
<dbReference type="InterPro" id="IPR036390">
    <property type="entry name" value="WH_DNA-bd_sf"/>
</dbReference>
<feature type="domain" description="HTH crp-type" evidence="4">
    <location>
        <begin position="148"/>
        <end position="214"/>
    </location>
</feature>
<organism evidence="5 6">
    <name type="scientific">Methylobacterium goesingense</name>
    <dbReference type="NCBI Taxonomy" id="243690"/>
    <lineage>
        <taxon>Bacteria</taxon>
        <taxon>Pseudomonadati</taxon>
        <taxon>Pseudomonadota</taxon>
        <taxon>Alphaproteobacteria</taxon>
        <taxon>Hyphomicrobiales</taxon>
        <taxon>Methylobacteriaceae</taxon>
        <taxon>Methylobacterium</taxon>
    </lineage>
</organism>
<keyword evidence="1" id="KW-0805">Transcription regulation</keyword>
<dbReference type="Pfam" id="PF00027">
    <property type="entry name" value="cNMP_binding"/>
    <property type="match status" value="1"/>
</dbReference>
<dbReference type="InterPro" id="IPR018490">
    <property type="entry name" value="cNMP-bd_dom_sf"/>
</dbReference>
<dbReference type="PANTHER" id="PTHR24567:SF74">
    <property type="entry name" value="HTH-TYPE TRANSCRIPTIONAL REGULATOR ARCR"/>
    <property type="match status" value="1"/>
</dbReference>
<dbReference type="PANTHER" id="PTHR24567">
    <property type="entry name" value="CRP FAMILY TRANSCRIPTIONAL REGULATORY PROTEIN"/>
    <property type="match status" value="1"/>
</dbReference>
<keyword evidence="6" id="KW-1185">Reference proteome</keyword>
<dbReference type="Gene3D" id="1.10.10.10">
    <property type="entry name" value="Winged helix-like DNA-binding domain superfamily/Winged helix DNA-binding domain"/>
    <property type="match status" value="1"/>
</dbReference>
<accession>A0ABV2L2M0</accession>
<keyword evidence="2" id="KW-0238">DNA-binding</keyword>
<dbReference type="InterPro" id="IPR014710">
    <property type="entry name" value="RmlC-like_jellyroll"/>
</dbReference>
<dbReference type="CDD" id="cd00038">
    <property type="entry name" value="CAP_ED"/>
    <property type="match status" value="1"/>
</dbReference>
<dbReference type="RefSeq" id="WP_238280439.1">
    <property type="nucleotide sequence ID" value="NZ_BPQL01000086.1"/>
</dbReference>
<protein>
    <submittedName>
        <fullName evidence="5">CRP-like cAMP-binding protein</fullName>
    </submittedName>
</protein>
<dbReference type="Pfam" id="PF13545">
    <property type="entry name" value="HTH_Crp_2"/>
    <property type="match status" value="1"/>
</dbReference>
<proteinExistence type="predicted"/>
<dbReference type="InterPro" id="IPR036388">
    <property type="entry name" value="WH-like_DNA-bd_sf"/>
</dbReference>
<evidence type="ECO:0000313" key="5">
    <source>
        <dbReference type="EMBL" id="MET3692066.1"/>
    </source>
</evidence>
<dbReference type="SUPFAM" id="SSF51206">
    <property type="entry name" value="cAMP-binding domain-like"/>
    <property type="match status" value="1"/>
</dbReference>
<name>A0ABV2L2M0_9HYPH</name>
<evidence type="ECO:0000256" key="3">
    <source>
        <dbReference type="ARBA" id="ARBA00023163"/>
    </source>
</evidence>
<dbReference type="PROSITE" id="PS51063">
    <property type="entry name" value="HTH_CRP_2"/>
    <property type="match status" value="1"/>
</dbReference>
<dbReference type="SUPFAM" id="SSF46785">
    <property type="entry name" value="Winged helix' DNA-binding domain"/>
    <property type="match status" value="1"/>
</dbReference>
<dbReference type="EMBL" id="JBEPMM010000003">
    <property type="protein sequence ID" value="MET3692066.1"/>
    <property type="molecule type" value="Genomic_DNA"/>
</dbReference>
<evidence type="ECO:0000313" key="6">
    <source>
        <dbReference type="Proteomes" id="UP001549145"/>
    </source>
</evidence>
<dbReference type="InterPro" id="IPR050397">
    <property type="entry name" value="Env_Response_Regulators"/>
</dbReference>
<dbReference type="InterPro" id="IPR000595">
    <property type="entry name" value="cNMP-bd_dom"/>
</dbReference>
<evidence type="ECO:0000256" key="1">
    <source>
        <dbReference type="ARBA" id="ARBA00023015"/>
    </source>
</evidence>
<comment type="caution">
    <text evidence="5">The sequence shown here is derived from an EMBL/GenBank/DDBJ whole genome shotgun (WGS) entry which is preliminary data.</text>
</comment>
<keyword evidence="3" id="KW-0804">Transcription</keyword>
<dbReference type="Gene3D" id="2.60.120.10">
    <property type="entry name" value="Jelly Rolls"/>
    <property type="match status" value="1"/>
</dbReference>
<reference evidence="5 6" key="1">
    <citation type="submission" date="2024-06" db="EMBL/GenBank/DDBJ databases">
        <title>Genomic Encyclopedia of Type Strains, Phase IV (KMG-IV): sequencing the most valuable type-strain genomes for metagenomic binning, comparative biology and taxonomic classification.</title>
        <authorList>
            <person name="Goeker M."/>
        </authorList>
    </citation>
    <scope>NUCLEOTIDE SEQUENCE [LARGE SCALE GENOMIC DNA]</scope>
    <source>
        <strain evidence="5 6">DSM 21331</strain>
    </source>
</reference>
<dbReference type="Proteomes" id="UP001549145">
    <property type="component" value="Unassembled WGS sequence"/>
</dbReference>
<sequence>MTSFLIQTDIRNHLLRTLCAADFDRLRGHLVRCSFEQGAVLESPGESVAAVHFPEPGMLSLVAHAGDGTRAEAGIIGPEGMTGLALLNGVDATPHTILVQVPCRTLLIEAGPFRQALDASRTLREHLLRYAQVFSVQLAQGALCNAQFTIEQRLARWLLMCHDRSDREDLPLTHELLSQLLGVRRAGVTTGLRVLELSGALKTRRGGISIRDRAVLRTIAGASYGVPEAEYARILGGP</sequence>